<accession>A0A0W0S9U2</accession>
<dbReference type="EMBL" id="LNXW01000013">
    <property type="protein sequence ID" value="KTC79828.1"/>
    <property type="molecule type" value="Genomic_DNA"/>
</dbReference>
<reference evidence="1 2" key="1">
    <citation type="submission" date="2015-11" db="EMBL/GenBank/DDBJ databases">
        <title>Genomic analysis of 38 Legionella species identifies large and diverse effector repertoires.</title>
        <authorList>
            <person name="Burstein D."/>
            <person name="Amaro F."/>
            <person name="Zusman T."/>
            <person name="Lifshitz Z."/>
            <person name="Cohen O."/>
            <person name="Gilbert J.A."/>
            <person name="Pupko T."/>
            <person name="Shuman H.A."/>
            <person name="Segal G."/>
        </authorList>
    </citation>
    <scope>NUCLEOTIDE SEQUENCE [LARGE SCALE GENOMIC DNA]</scope>
    <source>
        <strain evidence="1 2">ORW</strain>
    </source>
</reference>
<gene>
    <name evidence="1" type="ORF">Lche_1848</name>
</gene>
<evidence type="ECO:0000313" key="2">
    <source>
        <dbReference type="Proteomes" id="UP000054921"/>
    </source>
</evidence>
<organism evidence="1 2">
    <name type="scientific">Legionella cherrii</name>
    <dbReference type="NCBI Taxonomy" id="28084"/>
    <lineage>
        <taxon>Bacteria</taxon>
        <taxon>Pseudomonadati</taxon>
        <taxon>Pseudomonadota</taxon>
        <taxon>Gammaproteobacteria</taxon>
        <taxon>Legionellales</taxon>
        <taxon>Legionellaceae</taxon>
        <taxon>Legionella</taxon>
    </lineage>
</organism>
<comment type="caution">
    <text evidence="1">The sequence shown here is derived from an EMBL/GenBank/DDBJ whole genome shotgun (WGS) entry which is preliminary data.</text>
</comment>
<evidence type="ECO:0000313" key="1">
    <source>
        <dbReference type="EMBL" id="KTC79828.1"/>
    </source>
</evidence>
<dbReference type="OrthoDB" id="5638864at2"/>
<dbReference type="AlphaFoldDB" id="A0A0W0S9U2"/>
<dbReference type="RefSeq" id="WP_058387772.1">
    <property type="nucleotide sequence ID" value="NZ_LNXW01000013.1"/>
</dbReference>
<protein>
    <submittedName>
        <fullName evidence="1">Uncharacterized protein</fullName>
    </submittedName>
</protein>
<dbReference type="Proteomes" id="UP000054921">
    <property type="component" value="Unassembled WGS sequence"/>
</dbReference>
<sequence>MKIKKSQKRIYKGNDPRATKKIKNQETFAYGTHIEEIPPNRLLILDGYAFDTEELMSLPEKDLFTNMHTQTEFSEEAKKTLLAHELLKDKAQQNLPQKHDFPMNLLTDVYQLGITLLQKRDGKESVEVLANFGRKLDGVYSDIKNEFLNSTIKMSNYNYRAKRTILSSMQVKKLLADLSVGKICARAGGNWLIQLVRSVNPSRVNEAYVLKLNQEFIQATPVAKVRTAPRTPAFFAMVTLNADLQKMMESTI</sequence>
<proteinExistence type="predicted"/>
<name>A0A0W0S9U2_9GAMM</name>
<dbReference type="PATRIC" id="fig|28084.5.peg.2006"/>